<dbReference type="AlphaFoldDB" id="A0A834EPZ7"/>
<comment type="caution">
    <text evidence="1">The sequence shown here is derived from an EMBL/GenBank/DDBJ whole genome shotgun (WGS) entry which is preliminary data.</text>
</comment>
<protein>
    <submittedName>
        <fullName evidence="1">Uncharacterized protein</fullName>
    </submittedName>
</protein>
<dbReference type="Proteomes" id="UP000664940">
    <property type="component" value="Unassembled WGS sequence"/>
</dbReference>
<reference evidence="1 2" key="1">
    <citation type="journal article" date="2020" name="Nature">
        <title>Six reference-quality genomes reveal evolution of bat adaptations.</title>
        <authorList>
            <person name="Jebb D."/>
            <person name="Huang Z."/>
            <person name="Pippel M."/>
            <person name="Hughes G.M."/>
            <person name="Lavrichenko K."/>
            <person name="Devanna P."/>
            <person name="Winkler S."/>
            <person name="Jermiin L.S."/>
            <person name="Skirmuntt E.C."/>
            <person name="Katzourakis A."/>
            <person name="Burkitt-Gray L."/>
            <person name="Ray D.A."/>
            <person name="Sullivan K.A.M."/>
            <person name="Roscito J.G."/>
            <person name="Kirilenko B.M."/>
            <person name="Davalos L.M."/>
            <person name="Corthals A.P."/>
            <person name="Power M.L."/>
            <person name="Jones G."/>
            <person name="Ransome R.D."/>
            <person name="Dechmann D.K.N."/>
            <person name="Locatelli A.G."/>
            <person name="Puechmaille S.J."/>
            <person name="Fedrigo O."/>
            <person name="Jarvis E.D."/>
            <person name="Hiller M."/>
            <person name="Vernes S.C."/>
            <person name="Myers E.W."/>
            <person name="Teeling E.C."/>
        </authorList>
    </citation>
    <scope>NUCLEOTIDE SEQUENCE [LARGE SCALE GENOMIC DNA]</scope>
    <source>
        <strain evidence="1">Bat1K_MPI-CBG_1</strain>
    </source>
</reference>
<evidence type="ECO:0000313" key="2">
    <source>
        <dbReference type="Proteomes" id="UP000664940"/>
    </source>
</evidence>
<sequence>MAKGAPKPCCSPSLVKALWVLPYSKVMWSLLAWLLHLGLNPSANIPLQPHFQLLSQLTTPASIPVFFQLFWVAIVSLGRYGPVAWSQSSPSSQVGTVTRGSCFPVTSWVEITLITLAQSMATAI</sequence>
<name>A0A834EPZ7_9CHIR</name>
<evidence type="ECO:0000313" key="1">
    <source>
        <dbReference type="EMBL" id="KAF6125351.1"/>
    </source>
</evidence>
<dbReference type="EMBL" id="JABVXQ010000002">
    <property type="protein sequence ID" value="KAF6125351.1"/>
    <property type="molecule type" value="Genomic_DNA"/>
</dbReference>
<gene>
    <name evidence="1" type="ORF">HJG60_009845</name>
</gene>
<proteinExistence type="predicted"/>
<organism evidence="1 2">
    <name type="scientific">Phyllostomus discolor</name>
    <name type="common">pale spear-nosed bat</name>
    <dbReference type="NCBI Taxonomy" id="89673"/>
    <lineage>
        <taxon>Eukaryota</taxon>
        <taxon>Metazoa</taxon>
        <taxon>Chordata</taxon>
        <taxon>Craniata</taxon>
        <taxon>Vertebrata</taxon>
        <taxon>Euteleostomi</taxon>
        <taxon>Mammalia</taxon>
        <taxon>Eutheria</taxon>
        <taxon>Laurasiatheria</taxon>
        <taxon>Chiroptera</taxon>
        <taxon>Yangochiroptera</taxon>
        <taxon>Phyllostomidae</taxon>
        <taxon>Phyllostominae</taxon>
        <taxon>Phyllostomus</taxon>
    </lineage>
</organism>
<accession>A0A834EPZ7</accession>